<dbReference type="AlphaFoldDB" id="D7L315"/>
<gene>
    <name evidence="3" type="ORF">ARALYDRAFT_340664</name>
</gene>
<name>D7L315_ARALL</name>
<feature type="region of interest" description="Disordered" evidence="2">
    <location>
        <begin position="89"/>
        <end position="110"/>
    </location>
</feature>
<sequence length="423" mass="49329">MSDWFLSFEAARAKKLAEEMMRAGDFFGDHKFGTKAQRTCNFFADTFWTRCVNCGHGHTYSRECMNTVMHCSICQKSYLACNIGGEPISSTAGEKESQDGETEKRRKTVDDECNKEIKQNAEDYTQLQKKMGEMEKPIDDKLKQHEEFMHDVKPTHVQQPDSCSDHMKKVQGKITSTVVIAMAENEYLSLLRDETIYHTLVDASRQAAEIQNVTDRWNNMPPALKTIRDAIFDKGRMLFAREAQQRQRKQELEAKILSIREIEALGIEIAELHQRKGTLTLESSDLEKESEDSQQQLNTLQEQNTKRLHDHLVLMNQLEEKKTELESLKDQSASTTRKLRRKQKKLDSVVKDVRWIEDQIIEKEEEEREVKEKYERGKTDLTRIKTELDYYKRHSKRIRKKINDDLLALNKANKSIVDISTQF</sequence>
<keyword evidence="4" id="KW-1185">Reference proteome</keyword>
<dbReference type="HOGENOM" id="CLU_649497_0_0_1"/>
<proteinExistence type="predicted"/>
<evidence type="ECO:0000313" key="4">
    <source>
        <dbReference type="Proteomes" id="UP000008694"/>
    </source>
</evidence>
<dbReference type="Proteomes" id="UP000008694">
    <property type="component" value="Unassembled WGS sequence"/>
</dbReference>
<dbReference type="Gramene" id="fgenesh1_pg.C_scaffold_3000427">
    <property type="protein sequence ID" value="fgenesh1_pg.C_scaffold_3000427"/>
    <property type="gene ID" value="fgenesh1_pg.C_scaffold_3000427"/>
</dbReference>
<accession>D7L315</accession>
<organism evidence="4">
    <name type="scientific">Arabidopsis lyrata subsp. lyrata</name>
    <name type="common">Lyre-leaved rock-cress</name>
    <dbReference type="NCBI Taxonomy" id="81972"/>
    <lineage>
        <taxon>Eukaryota</taxon>
        <taxon>Viridiplantae</taxon>
        <taxon>Streptophyta</taxon>
        <taxon>Embryophyta</taxon>
        <taxon>Tracheophyta</taxon>
        <taxon>Spermatophyta</taxon>
        <taxon>Magnoliopsida</taxon>
        <taxon>eudicotyledons</taxon>
        <taxon>Gunneridae</taxon>
        <taxon>Pentapetalae</taxon>
        <taxon>rosids</taxon>
        <taxon>malvids</taxon>
        <taxon>Brassicales</taxon>
        <taxon>Brassicaceae</taxon>
        <taxon>Camelineae</taxon>
        <taxon>Arabidopsis</taxon>
    </lineage>
</organism>
<dbReference type="STRING" id="81972.D7L315"/>
<feature type="coiled-coil region" evidence="1">
    <location>
        <begin position="283"/>
        <end position="376"/>
    </location>
</feature>
<evidence type="ECO:0000256" key="1">
    <source>
        <dbReference type="SAM" id="Coils"/>
    </source>
</evidence>
<feature type="compositionally biased region" description="Basic and acidic residues" evidence="2">
    <location>
        <begin position="93"/>
        <end position="110"/>
    </location>
</feature>
<dbReference type="EMBL" id="GL348715">
    <property type="protein sequence ID" value="EFH60742.1"/>
    <property type="molecule type" value="Genomic_DNA"/>
</dbReference>
<evidence type="ECO:0000313" key="3">
    <source>
        <dbReference type="EMBL" id="EFH60742.1"/>
    </source>
</evidence>
<reference evidence="4" key="1">
    <citation type="journal article" date="2011" name="Nat. Genet.">
        <title>The Arabidopsis lyrata genome sequence and the basis of rapid genome size change.</title>
        <authorList>
            <person name="Hu T.T."/>
            <person name="Pattyn P."/>
            <person name="Bakker E.G."/>
            <person name="Cao J."/>
            <person name="Cheng J.-F."/>
            <person name="Clark R.M."/>
            <person name="Fahlgren N."/>
            <person name="Fawcett J.A."/>
            <person name="Grimwood J."/>
            <person name="Gundlach H."/>
            <person name="Haberer G."/>
            <person name="Hollister J.D."/>
            <person name="Ossowski S."/>
            <person name="Ottilar R.P."/>
            <person name="Salamov A.A."/>
            <person name="Schneeberger K."/>
            <person name="Spannagl M."/>
            <person name="Wang X."/>
            <person name="Yang L."/>
            <person name="Nasrallah M.E."/>
            <person name="Bergelson J."/>
            <person name="Carrington J.C."/>
            <person name="Gaut B.S."/>
            <person name="Schmutz J."/>
            <person name="Mayer K.F.X."/>
            <person name="Van de Peer Y."/>
            <person name="Grigoriev I.V."/>
            <person name="Nordborg M."/>
            <person name="Weigel D."/>
            <person name="Guo Y.-L."/>
        </authorList>
    </citation>
    <scope>NUCLEOTIDE SEQUENCE [LARGE SCALE GENOMIC DNA]</scope>
    <source>
        <strain evidence="4">cv. MN47</strain>
    </source>
</reference>
<keyword evidence="1" id="KW-0175">Coiled coil</keyword>
<protein>
    <submittedName>
        <fullName evidence="3">Uncharacterized protein</fullName>
    </submittedName>
</protein>
<evidence type="ECO:0000256" key="2">
    <source>
        <dbReference type="SAM" id="MobiDB-lite"/>
    </source>
</evidence>